<dbReference type="RefSeq" id="WP_353862921.1">
    <property type="nucleotide sequence ID" value="NZ_CP088295.1"/>
</dbReference>
<organism evidence="2 3">
    <name type="scientific">Svornostia abyssi</name>
    <dbReference type="NCBI Taxonomy" id="2898438"/>
    <lineage>
        <taxon>Bacteria</taxon>
        <taxon>Bacillati</taxon>
        <taxon>Actinomycetota</taxon>
        <taxon>Thermoleophilia</taxon>
        <taxon>Solirubrobacterales</taxon>
        <taxon>Baekduiaceae</taxon>
        <taxon>Svornostia</taxon>
    </lineage>
</organism>
<accession>A0ABY5PD83</accession>
<dbReference type="Gene3D" id="3.10.450.50">
    <property type="match status" value="1"/>
</dbReference>
<dbReference type="Proteomes" id="UP001058860">
    <property type="component" value="Chromosome"/>
</dbReference>
<reference evidence="3" key="1">
    <citation type="submission" date="2021-11" db="EMBL/GenBank/DDBJ databases">
        <title>Cultivation dependent microbiological survey of springs from the worlds oldest radium mine currently devoted to the extraction of radon-saturated water.</title>
        <authorList>
            <person name="Kapinusova G."/>
            <person name="Smrhova T."/>
            <person name="Strejcek M."/>
            <person name="Suman J."/>
            <person name="Jani K."/>
            <person name="Pajer P."/>
            <person name="Uhlik O."/>
        </authorList>
    </citation>
    <scope>NUCLEOTIDE SEQUENCE [LARGE SCALE GENOMIC DNA]</scope>
    <source>
        <strain evidence="3">J379</strain>
    </source>
</reference>
<gene>
    <name evidence="2" type="ORF">LRS13_17010</name>
</gene>
<name>A0ABY5PD83_9ACTN</name>
<dbReference type="Pfam" id="PF12680">
    <property type="entry name" value="SnoaL_2"/>
    <property type="match status" value="1"/>
</dbReference>
<evidence type="ECO:0000313" key="2">
    <source>
        <dbReference type="EMBL" id="UUY02392.1"/>
    </source>
</evidence>
<feature type="domain" description="SnoaL-like" evidence="1">
    <location>
        <begin position="7"/>
        <end position="124"/>
    </location>
</feature>
<dbReference type="SUPFAM" id="SSF54427">
    <property type="entry name" value="NTF2-like"/>
    <property type="match status" value="1"/>
</dbReference>
<evidence type="ECO:0000313" key="3">
    <source>
        <dbReference type="Proteomes" id="UP001058860"/>
    </source>
</evidence>
<proteinExistence type="predicted"/>
<evidence type="ECO:0000259" key="1">
    <source>
        <dbReference type="Pfam" id="PF12680"/>
    </source>
</evidence>
<dbReference type="InterPro" id="IPR037401">
    <property type="entry name" value="SnoaL-like"/>
</dbReference>
<dbReference type="EMBL" id="CP088295">
    <property type="protein sequence ID" value="UUY02392.1"/>
    <property type="molecule type" value="Genomic_DNA"/>
</dbReference>
<keyword evidence="3" id="KW-1185">Reference proteome</keyword>
<dbReference type="InterPro" id="IPR032710">
    <property type="entry name" value="NTF2-like_dom_sf"/>
</dbReference>
<sequence length="148" mass="16260">MTNEEVVRAHLEAFDRHDLVAARALVADDFTHAPVTPGGAPIDADAYIDLHRPIAESFPDLRHHLVSVASDGDQVEVTVYITATHDHHVHLPMLGIDDLPPTGRAYRTEPHHDTFTVRDGRITAVHSTFPPRAGLRGLLEQLTTTETG</sequence>
<protein>
    <submittedName>
        <fullName evidence="2">Nuclear transport factor 2 family protein</fullName>
    </submittedName>
</protein>